<evidence type="ECO:0000313" key="3">
    <source>
        <dbReference type="Proteomes" id="UP000567179"/>
    </source>
</evidence>
<dbReference type="Proteomes" id="UP000567179">
    <property type="component" value="Unassembled WGS sequence"/>
</dbReference>
<feature type="region of interest" description="Disordered" evidence="1">
    <location>
        <begin position="235"/>
        <end position="258"/>
    </location>
</feature>
<proteinExistence type="predicted"/>
<comment type="caution">
    <text evidence="2">The sequence shown here is derived from an EMBL/GenBank/DDBJ whole genome shotgun (WGS) entry which is preliminary data.</text>
</comment>
<evidence type="ECO:0000256" key="1">
    <source>
        <dbReference type="SAM" id="MobiDB-lite"/>
    </source>
</evidence>
<feature type="region of interest" description="Disordered" evidence="1">
    <location>
        <begin position="382"/>
        <end position="415"/>
    </location>
</feature>
<keyword evidence="3" id="KW-1185">Reference proteome</keyword>
<protein>
    <submittedName>
        <fullName evidence="2">Uncharacterized protein</fullName>
    </submittedName>
</protein>
<name>A0A8H5BGB7_9AGAR</name>
<feature type="compositionally biased region" description="Low complexity" evidence="1">
    <location>
        <begin position="383"/>
        <end position="400"/>
    </location>
</feature>
<dbReference type="EMBL" id="JAACJJ010000028">
    <property type="protein sequence ID" value="KAF5321652.1"/>
    <property type="molecule type" value="Genomic_DNA"/>
</dbReference>
<dbReference type="AlphaFoldDB" id="A0A8H5BGB7"/>
<feature type="compositionally biased region" description="Polar residues" evidence="1">
    <location>
        <begin position="27"/>
        <end position="36"/>
    </location>
</feature>
<accession>A0A8H5BGB7</accession>
<organism evidence="2 3">
    <name type="scientific">Psilocybe cf. subviscida</name>
    <dbReference type="NCBI Taxonomy" id="2480587"/>
    <lineage>
        <taxon>Eukaryota</taxon>
        <taxon>Fungi</taxon>
        <taxon>Dikarya</taxon>
        <taxon>Basidiomycota</taxon>
        <taxon>Agaricomycotina</taxon>
        <taxon>Agaricomycetes</taxon>
        <taxon>Agaricomycetidae</taxon>
        <taxon>Agaricales</taxon>
        <taxon>Agaricineae</taxon>
        <taxon>Strophariaceae</taxon>
        <taxon>Psilocybe</taxon>
    </lineage>
</organism>
<feature type="region of interest" description="Disordered" evidence="1">
    <location>
        <begin position="21"/>
        <end position="41"/>
    </location>
</feature>
<evidence type="ECO:0000313" key="2">
    <source>
        <dbReference type="EMBL" id="KAF5321652.1"/>
    </source>
</evidence>
<gene>
    <name evidence="2" type="ORF">D9619_001254</name>
</gene>
<sequence length="597" mass="64674">MPFSGTSIKAQIDHLRTGLKGHRSSKDLYSQHNGSPDISPVDKSNIPDVICISPVISQEDDDVLCASTLLGGLPLEYNESSDYHFDAALASFSSSCEIGAGAWEPTSATEEGSMLCSPLSAFSGDSSGASGAFNTSPILTDDYYQPYGTASDSCLDDFQYPPQTPLNMSIDEYGLSSSPRASFAAPQAFTGLARRLGLPISAYSGTTIRAVKSVSVYSLSASPLGLSYIEAGSSEEDSGLKQTKRQRRDSPYLGGFSFSDDNSHENTVDKFLSTHKSRRSCLECPCIPRITKRQTIWSSSLGLTPTILDALVEQRDQELDYELDDLYGSPTPYVASTDCILGKTAPPLIVPAYRLSFEQLLDFKFNMDSVQVARQNSDLTCDNSHSAVSANSSASASPPATEHADSPPLFFSLSDKHSRNREADVSSMDQNEYEKYVLTLPSPGPLVPVHQGGRISISDLPDIVISQSSTAAGTFERMQVDPTRQSSSSRTYDSFDYLSFSLPDIVTSAHGSVNEGPPASRAGNIFKHTSESTSKLKHFASRLFKRRTINSTNHHLPQSRRYGQISGPLDDFLLDVEGGTDTGWLTLVQEGWEVLPS</sequence>
<reference evidence="2 3" key="1">
    <citation type="journal article" date="2020" name="ISME J.">
        <title>Uncovering the hidden diversity of litter-decomposition mechanisms in mushroom-forming fungi.</title>
        <authorList>
            <person name="Floudas D."/>
            <person name="Bentzer J."/>
            <person name="Ahren D."/>
            <person name="Johansson T."/>
            <person name="Persson P."/>
            <person name="Tunlid A."/>
        </authorList>
    </citation>
    <scope>NUCLEOTIDE SEQUENCE [LARGE SCALE GENOMIC DNA]</scope>
    <source>
        <strain evidence="2 3">CBS 101986</strain>
    </source>
</reference>